<dbReference type="Pfam" id="PF07833">
    <property type="entry name" value="Cu_amine_oxidN1"/>
    <property type="match status" value="1"/>
</dbReference>
<evidence type="ECO:0000313" key="3">
    <source>
        <dbReference type="EMBL" id="MDQ0172786.1"/>
    </source>
</evidence>
<organism evidence="3 4">
    <name type="scientific">Paenibacillus tundrae</name>
    <dbReference type="NCBI Taxonomy" id="528187"/>
    <lineage>
        <taxon>Bacteria</taxon>
        <taxon>Bacillati</taxon>
        <taxon>Bacillota</taxon>
        <taxon>Bacilli</taxon>
        <taxon>Bacillales</taxon>
        <taxon>Paenibacillaceae</taxon>
        <taxon>Paenibacillus</taxon>
    </lineage>
</organism>
<accession>A0ABT9WHU2</accession>
<dbReference type="SUPFAM" id="SSF55383">
    <property type="entry name" value="Copper amine oxidase, domain N"/>
    <property type="match status" value="1"/>
</dbReference>
<evidence type="ECO:0000259" key="2">
    <source>
        <dbReference type="Pfam" id="PF07833"/>
    </source>
</evidence>
<dbReference type="Proteomes" id="UP001233836">
    <property type="component" value="Unassembled WGS sequence"/>
</dbReference>
<evidence type="ECO:0000313" key="4">
    <source>
        <dbReference type="Proteomes" id="UP001233836"/>
    </source>
</evidence>
<protein>
    <recommendedName>
        <fullName evidence="2">Copper amine oxidase-like N-terminal domain-containing protein</fullName>
    </recommendedName>
</protein>
<feature type="chain" id="PRO_5045095037" description="Copper amine oxidase-like N-terminal domain-containing protein" evidence="1">
    <location>
        <begin position="31"/>
        <end position="317"/>
    </location>
</feature>
<dbReference type="Gene3D" id="3.30.457.10">
    <property type="entry name" value="Copper amine oxidase-like, N-terminal domain"/>
    <property type="match status" value="1"/>
</dbReference>
<reference evidence="3 4" key="1">
    <citation type="submission" date="2023-07" db="EMBL/GenBank/DDBJ databases">
        <title>Sorghum-associated microbial communities from plants grown in Nebraska, USA.</title>
        <authorList>
            <person name="Schachtman D."/>
        </authorList>
    </citation>
    <scope>NUCLEOTIDE SEQUENCE [LARGE SCALE GENOMIC DNA]</scope>
    <source>
        <strain evidence="3 4">DS1314</strain>
    </source>
</reference>
<name>A0ABT9WHU2_9BACL</name>
<proteinExistence type="predicted"/>
<dbReference type="InterPro" id="IPR012854">
    <property type="entry name" value="Cu_amine_oxidase-like_N"/>
</dbReference>
<keyword evidence="1" id="KW-0732">Signal</keyword>
<dbReference type="InterPro" id="IPR036582">
    <property type="entry name" value="Mao_N_sf"/>
</dbReference>
<feature type="domain" description="Copper amine oxidase-like N-terminal" evidence="2">
    <location>
        <begin position="58"/>
        <end position="153"/>
    </location>
</feature>
<feature type="signal peptide" evidence="1">
    <location>
        <begin position="1"/>
        <end position="30"/>
    </location>
</feature>
<sequence>MMKNIHSAWQQKKWKMILAASILTAGTAPALLSPHVVEAATNHKPTAYINNIPSSYDVVIRQGVTYVALTELQFLGNYTFGYNNKTKEISIQTDRDKYILTPNTKTIKKNGQTATLAAAPILVNGKAMLPLRAIGDAFGAQVSWNQAAKEAYIYQTDDALVKAYKGNDLVAAREAAIHLPRFSKLGQPRLELREERGDVDSTTAYIFEQGKKDRFFINENNDLISYYEVKNGQALLKWQANIGNGSGTLGDLFFVKTKPYAEAGTRPSLAGKTIVSFQYSLMAEETSYTVTNKAGSVAEGAAVPPKGSIFVNVPDEK</sequence>
<comment type="caution">
    <text evidence="3">The sequence shown here is derived from an EMBL/GenBank/DDBJ whole genome shotgun (WGS) entry which is preliminary data.</text>
</comment>
<evidence type="ECO:0000256" key="1">
    <source>
        <dbReference type="SAM" id="SignalP"/>
    </source>
</evidence>
<dbReference type="EMBL" id="JAUSTI010000014">
    <property type="protein sequence ID" value="MDQ0172786.1"/>
    <property type="molecule type" value="Genomic_DNA"/>
</dbReference>
<keyword evidence="4" id="KW-1185">Reference proteome</keyword>
<gene>
    <name evidence="3" type="ORF">J2T19_004277</name>
</gene>